<dbReference type="RefSeq" id="WP_091968821.1">
    <property type="nucleotide sequence ID" value="NZ_FOPM01000002.1"/>
</dbReference>
<dbReference type="OrthoDB" id="8001804at2"/>
<dbReference type="EMBL" id="FOPM01000002">
    <property type="protein sequence ID" value="SFG34483.1"/>
    <property type="molecule type" value="Genomic_DNA"/>
</dbReference>
<keyword evidence="2" id="KW-1185">Reference proteome</keyword>
<dbReference type="Gene3D" id="1.20.1220.20">
    <property type="entry name" value="Uncharcterised protein PF01724"/>
    <property type="match status" value="1"/>
</dbReference>
<evidence type="ECO:0000313" key="1">
    <source>
        <dbReference type="EMBL" id="SFG34483.1"/>
    </source>
</evidence>
<sequence length="108" mass="11684">MNDLRHLLASLVKAALMGEDRASLLWREEARQSHARIALDPATVASLKIDGMWTLAVGDAEAPEFRDAEGQVEFGLPALCPFGLNEITDPDLDIDAAVERIRKSAATG</sequence>
<dbReference type="Proteomes" id="UP000199229">
    <property type="component" value="Unassembled WGS sequence"/>
</dbReference>
<evidence type="ECO:0000313" key="2">
    <source>
        <dbReference type="Proteomes" id="UP000199229"/>
    </source>
</evidence>
<proteinExistence type="predicted"/>
<organism evidence="1 2">
    <name type="scientific">Methylobacterium gossipiicola</name>
    <dbReference type="NCBI Taxonomy" id="582675"/>
    <lineage>
        <taxon>Bacteria</taxon>
        <taxon>Pseudomonadati</taxon>
        <taxon>Pseudomonadota</taxon>
        <taxon>Alphaproteobacteria</taxon>
        <taxon>Hyphomicrobiales</taxon>
        <taxon>Methylobacteriaceae</taxon>
        <taxon>Methylobacterium</taxon>
    </lineage>
</organism>
<reference evidence="2" key="1">
    <citation type="submission" date="2016-10" db="EMBL/GenBank/DDBJ databases">
        <authorList>
            <person name="Varghese N."/>
            <person name="Submissions S."/>
        </authorList>
    </citation>
    <scope>NUCLEOTIDE SEQUENCE [LARGE SCALE GENOMIC DNA]</scope>
    <source>
        <strain evidence="2">Gh-105</strain>
    </source>
</reference>
<name>A0A1I2R382_9HYPH</name>
<gene>
    <name evidence="1" type="ORF">SAMN05192565_10214</name>
</gene>
<accession>A0A1I2R382</accession>
<dbReference type="AlphaFoldDB" id="A0A1I2R382"/>
<protein>
    <submittedName>
        <fullName evidence="1">Uncharacterized protein</fullName>
    </submittedName>
</protein>
<dbReference type="STRING" id="582675.SAMN05192565_10214"/>